<accession>A0A378X4P9</accession>
<feature type="domain" description="ANTAR" evidence="7">
    <location>
        <begin position="130"/>
        <end position="191"/>
    </location>
</feature>
<comment type="catalytic activity">
    <reaction evidence="1">
        <text>ATP + protein L-histidine = ADP + protein N-phospho-L-histidine.</text>
        <dbReference type="EC" id="2.7.13.3"/>
    </reaction>
</comment>
<dbReference type="RefSeq" id="WP_062965835.1">
    <property type="nucleotide sequence ID" value="NZ_JAJFOE010000002.1"/>
</dbReference>
<dbReference type="PANTHER" id="PTHR43304">
    <property type="entry name" value="PHYTOCHROME-LIKE PROTEIN CPH1"/>
    <property type="match status" value="1"/>
</dbReference>
<dbReference type="EC" id="2.7.13.3" evidence="2"/>
<evidence type="ECO:0000313" key="9">
    <source>
        <dbReference type="Proteomes" id="UP000255082"/>
    </source>
</evidence>
<dbReference type="SMART" id="SM01012">
    <property type="entry name" value="ANTAR"/>
    <property type="match status" value="1"/>
</dbReference>
<proteinExistence type="predicted"/>
<keyword evidence="3" id="KW-0597">Phosphoprotein</keyword>
<keyword evidence="4" id="KW-0808">Transferase</keyword>
<feature type="domain" description="PAS" evidence="6">
    <location>
        <begin position="36"/>
        <end position="81"/>
    </location>
</feature>
<dbReference type="InterPro" id="IPR005561">
    <property type="entry name" value="ANTAR"/>
</dbReference>
<dbReference type="Gene3D" id="3.30.450.20">
    <property type="entry name" value="PAS domain"/>
    <property type="match status" value="1"/>
</dbReference>
<name>A0A378X4P9_9NOCA</name>
<dbReference type="InterPro" id="IPR036388">
    <property type="entry name" value="WH-like_DNA-bd_sf"/>
</dbReference>
<dbReference type="PROSITE" id="PS50112">
    <property type="entry name" value="PAS"/>
    <property type="match status" value="1"/>
</dbReference>
<dbReference type="InterPro" id="IPR000014">
    <property type="entry name" value="PAS"/>
</dbReference>
<evidence type="ECO:0000256" key="4">
    <source>
        <dbReference type="ARBA" id="ARBA00022679"/>
    </source>
</evidence>
<dbReference type="InterPro" id="IPR052162">
    <property type="entry name" value="Sensor_kinase/Photoreceptor"/>
</dbReference>
<dbReference type="PROSITE" id="PS50921">
    <property type="entry name" value="ANTAR"/>
    <property type="match status" value="1"/>
</dbReference>
<protein>
    <recommendedName>
        <fullName evidence="2">histidine kinase</fullName>
        <ecNumber evidence="2">2.7.13.3</ecNumber>
    </recommendedName>
</protein>
<evidence type="ECO:0000259" key="7">
    <source>
        <dbReference type="PROSITE" id="PS50921"/>
    </source>
</evidence>
<dbReference type="OrthoDB" id="3787288at2"/>
<gene>
    <name evidence="8" type="ORF">NCTC13184_06064</name>
</gene>
<sequence>MGGDNGIGEIEQVLAAGHTQGIGWFRFWFDDQRWEWSDEVARLHGYGPDEVEPTTELLLSHKHPDDRDQVEAAIVTSVHDHAPFSSRHRIIDTHGTTREVIVVSEPILDPQQNVVGTRGYYIDLTPDSDQQARRLLDETLPELIEHRAVIEQAKGVLMLVYSITAEQAFKVLAWRSQETNTKLRDLAAMLVEGLHTLPELPARHLTAFDHLLLTTPQPPTDPPS</sequence>
<dbReference type="SUPFAM" id="SSF52172">
    <property type="entry name" value="CheY-like"/>
    <property type="match status" value="1"/>
</dbReference>
<dbReference type="NCBIfam" id="TIGR00229">
    <property type="entry name" value="sensory_box"/>
    <property type="match status" value="1"/>
</dbReference>
<keyword evidence="5" id="KW-0418">Kinase</keyword>
<dbReference type="InterPro" id="IPR013655">
    <property type="entry name" value="PAS_fold_3"/>
</dbReference>
<evidence type="ECO:0000256" key="3">
    <source>
        <dbReference type="ARBA" id="ARBA00022553"/>
    </source>
</evidence>
<reference evidence="8 9" key="1">
    <citation type="submission" date="2018-06" db="EMBL/GenBank/DDBJ databases">
        <authorList>
            <consortium name="Pathogen Informatics"/>
            <person name="Doyle S."/>
        </authorList>
    </citation>
    <scope>NUCLEOTIDE SEQUENCE [LARGE SCALE GENOMIC DNA]</scope>
    <source>
        <strain evidence="8 9">NCTC13184</strain>
    </source>
</reference>
<evidence type="ECO:0000256" key="1">
    <source>
        <dbReference type="ARBA" id="ARBA00000085"/>
    </source>
</evidence>
<evidence type="ECO:0000256" key="5">
    <source>
        <dbReference type="ARBA" id="ARBA00022777"/>
    </source>
</evidence>
<dbReference type="Pfam" id="PF08447">
    <property type="entry name" value="PAS_3"/>
    <property type="match status" value="1"/>
</dbReference>
<dbReference type="EMBL" id="UGRU01000001">
    <property type="protein sequence ID" value="SUA47523.1"/>
    <property type="molecule type" value="Genomic_DNA"/>
</dbReference>
<dbReference type="GO" id="GO:0003723">
    <property type="term" value="F:RNA binding"/>
    <property type="evidence" value="ECO:0007669"/>
    <property type="project" value="InterPro"/>
</dbReference>
<evidence type="ECO:0000256" key="2">
    <source>
        <dbReference type="ARBA" id="ARBA00012438"/>
    </source>
</evidence>
<dbReference type="InterPro" id="IPR011006">
    <property type="entry name" value="CheY-like_superfamily"/>
</dbReference>
<evidence type="ECO:0000313" key="8">
    <source>
        <dbReference type="EMBL" id="SUA47523.1"/>
    </source>
</evidence>
<dbReference type="Gene3D" id="1.10.10.10">
    <property type="entry name" value="Winged helix-like DNA-binding domain superfamily/Winged helix DNA-binding domain"/>
    <property type="match status" value="1"/>
</dbReference>
<dbReference type="GO" id="GO:0004673">
    <property type="term" value="F:protein histidine kinase activity"/>
    <property type="evidence" value="ECO:0007669"/>
    <property type="project" value="UniProtKB-EC"/>
</dbReference>
<dbReference type="PANTHER" id="PTHR43304:SF1">
    <property type="entry name" value="PAC DOMAIN-CONTAINING PROTEIN"/>
    <property type="match status" value="1"/>
</dbReference>
<dbReference type="Proteomes" id="UP000255082">
    <property type="component" value="Unassembled WGS sequence"/>
</dbReference>
<organism evidence="8 9">
    <name type="scientific">Nocardia africana</name>
    <dbReference type="NCBI Taxonomy" id="134964"/>
    <lineage>
        <taxon>Bacteria</taxon>
        <taxon>Bacillati</taxon>
        <taxon>Actinomycetota</taxon>
        <taxon>Actinomycetes</taxon>
        <taxon>Mycobacteriales</taxon>
        <taxon>Nocardiaceae</taxon>
        <taxon>Nocardia</taxon>
    </lineage>
</organism>
<dbReference type="CDD" id="cd00130">
    <property type="entry name" value="PAS"/>
    <property type="match status" value="1"/>
</dbReference>
<dbReference type="InterPro" id="IPR035965">
    <property type="entry name" value="PAS-like_dom_sf"/>
</dbReference>
<dbReference type="AlphaFoldDB" id="A0A378X4P9"/>
<evidence type="ECO:0000259" key="6">
    <source>
        <dbReference type="PROSITE" id="PS50112"/>
    </source>
</evidence>
<dbReference type="Pfam" id="PF03861">
    <property type="entry name" value="ANTAR"/>
    <property type="match status" value="1"/>
</dbReference>
<dbReference type="SUPFAM" id="SSF55785">
    <property type="entry name" value="PYP-like sensor domain (PAS domain)"/>
    <property type="match status" value="1"/>
</dbReference>